<dbReference type="Proteomes" id="UP000182306">
    <property type="component" value="Plasmid B"/>
</dbReference>
<keyword evidence="3" id="KW-0614">Plasmid</keyword>
<dbReference type="SMART" id="SM00470">
    <property type="entry name" value="ParB"/>
    <property type="match status" value="1"/>
</dbReference>
<keyword evidence="4" id="KW-1185">Reference proteome</keyword>
<dbReference type="SUPFAM" id="SSF110849">
    <property type="entry name" value="ParB/Sulfiredoxin"/>
    <property type="match status" value="1"/>
</dbReference>
<dbReference type="Gene3D" id="1.10.10.2830">
    <property type="match status" value="1"/>
</dbReference>
<reference evidence="3 4" key="1">
    <citation type="submission" date="2015-10" db="EMBL/GenBank/DDBJ databases">
        <title>Genomic differences between typical nodule nitrogen-fixing rhizobial strains and those coming from bean seeds.</title>
        <authorList>
            <person name="Peralta H."/>
            <person name="Aguilar-Vera A."/>
            <person name="Diaz R."/>
            <person name="Mora Y."/>
            <person name="Martinez-Batallar G."/>
            <person name="Salazar E."/>
            <person name="Vargas-Lagunas C."/>
            <person name="Encarnacion S."/>
            <person name="Girard L."/>
            <person name="Mora J."/>
        </authorList>
    </citation>
    <scope>NUCLEOTIDE SEQUENCE [LARGE SCALE GENOMIC DNA]</scope>
    <source>
        <strain evidence="3 4">CFNEI 73</strain>
        <plasmid evidence="3 4">B</plasmid>
    </source>
</reference>
<name>A0A1L3LSZ9_9HYPH</name>
<proteinExistence type="inferred from homology"/>
<dbReference type="GO" id="GO:0003677">
    <property type="term" value="F:DNA binding"/>
    <property type="evidence" value="ECO:0007669"/>
    <property type="project" value="InterPro"/>
</dbReference>
<sequence>MGQVMTNPRDRNQRMKSLFANVNPDDLVTPSATMSADAEKRRVGSAAVKSMDRAFVSIEEENKRLHEQLLSAESIIEIDPDKVVPSFVSDRLDIEGDRTFEAFVEGIREAGQKLPILVRPLPGRPDHYQAAYGHRRLRACRILKRPVKAIVRDLSDEELIISQGIENSERLNLSFIEQALFALTLKEKGYSRETISEALGRKEQKNIAYISFLTNAAAALPEDLIRLIGSAPSIGRPKWEKLGSLIQNRSLNATQRHAVEALTSNEDWASADSNQRFSLVLGVLDNRGKSESAVTEIAIEDGSVVVAKRSGNAMTISIPEKRIPGLSAWLLERLPDLVQEYRATQKEGS</sequence>
<dbReference type="InterPro" id="IPR004437">
    <property type="entry name" value="ParB/RepB/Spo0J"/>
</dbReference>
<accession>A0A1L3LSZ9</accession>
<dbReference type="GO" id="GO:0005694">
    <property type="term" value="C:chromosome"/>
    <property type="evidence" value="ECO:0007669"/>
    <property type="project" value="TreeGrafter"/>
</dbReference>
<protein>
    <submittedName>
        <fullName evidence="3">Replication protein RepB</fullName>
    </submittedName>
</protein>
<evidence type="ECO:0000256" key="1">
    <source>
        <dbReference type="ARBA" id="ARBA00006295"/>
    </source>
</evidence>
<dbReference type="EMBL" id="CP013109">
    <property type="protein sequence ID" value="APG93202.1"/>
    <property type="molecule type" value="Genomic_DNA"/>
</dbReference>
<dbReference type="InterPro" id="IPR003115">
    <property type="entry name" value="ParB_N"/>
</dbReference>
<dbReference type="GO" id="GO:0007059">
    <property type="term" value="P:chromosome segregation"/>
    <property type="evidence" value="ECO:0007669"/>
    <property type="project" value="TreeGrafter"/>
</dbReference>
<dbReference type="Pfam" id="PF02195">
    <property type="entry name" value="ParB_N"/>
    <property type="match status" value="1"/>
</dbReference>
<organism evidence="3 4">
    <name type="scientific">Sinorhizobium americanum</name>
    <dbReference type="NCBI Taxonomy" id="194963"/>
    <lineage>
        <taxon>Bacteria</taxon>
        <taxon>Pseudomonadati</taxon>
        <taxon>Pseudomonadota</taxon>
        <taxon>Alphaproteobacteria</taxon>
        <taxon>Hyphomicrobiales</taxon>
        <taxon>Rhizobiaceae</taxon>
        <taxon>Sinorhizobium/Ensifer group</taxon>
        <taxon>Sinorhizobium</taxon>
    </lineage>
</organism>
<evidence type="ECO:0000259" key="2">
    <source>
        <dbReference type="SMART" id="SM00470"/>
    </source>
</evidence>
<dbReference type="NCBIfam" id="TIGR03454">
    <property type="entry name" value="partition_RepB"/>
    <property type="match status" value="1"/>
</dbReference>
<dbReference type="PANTHER" id="PTHR33375">
    <property type="entry name" value="CHROMOSOME-PARTITIONING PROTEIN PARB-RELATED"/>
    <property type="match status" value="1"/>
</dbReference>
<evidence type="ECO:0000313" key="4">
    <source>
        <dbReference type="Proteomes" id="UP000182306"/>
    </source>
</evidence>
<dbReference type="InterPro" id="IPR011111">
    <property type="entry name" value="Plasmid_RepB"/>
</dbReference>
<evidence type="ECO:0000313" key="3">
    <source>
        <dbReference type="EMBL" id="APG93202.1"/>
    </source>
</evidence>
<dbReference type="InterPro" id="IPR017819">
    <property type="entry name" value="Plasmid_partition_RepB"/>
</dbReference>
<dbReference type="CDD" id="cd16405">
    <property type="entry name" value="RepB_like_N"/>
    <property type="match status" value="1"/>
</dbReference>
<gene>
    <name evidence="3" type="primary">repB</name>
    <name evidence="3" type="ORF">SAMCFNEI73_pB0002</name>
</gene>
<dbReference type="Pfam" id="PF07506">
    <property type="entry name" value="RepB"/>
    <property type="match status" value="1"/>
</dbReference>
<dbReference type="InterPro" id="IPR050336">
    <property type="entry name" value="Chromosome_partition/occlusion"/>
</dbReference>
<dbReference type="PANTHER" id="PTHR33375:SF1">
    <property type="entry name" value="CHROMOSOME-PARTITIONING PROTEIN PARB-RELATED"/>
    <property type="match status" value="1"/>
</dbReference>
<dbReference type="InterPro" id="IPR036086">
    <property type="entry name" value="ParB/Sulfiredoxin_sf"/>
</dbReference>
<dbReference type="InterPro" id="IPR037972">
    <property type="entry name" value="RepB_N"/>
</dbReference>
<dbReference type="Gene3D" id="3.90.1530.30">
    <property type="match status" value="1"/>
</dbReference>
<feature type="domain" description="ParB-like N-terminal" evidence="2">
    <location>
        <begin position="76"/>
        <end position="168"/>
    </location>
</feature>
<dbReference type="AlphaFoldDB" id="A0A1L3LSZ9"/>
<dbReference type="NCBIfam" id="TIGR00180">
    <property type="entry name" value="parB_part"/>
    <property type="match status" value="1"/>
</dbReference>
<dbReference type="SUPFAM" id="SSF109709">
    <property type="entry name" value="KorB DNA-binding domain-like"/>
    <property type="match status" value="1"/>
</dbReference>
<dbReference type="KEGG" id="same:SAMCFNEI73_pB0002"/>
<geneLocation type="plasmid" evidence="3 4">
    <name>B</name>
</geneLocation>
<comment type="similarity">
    <text evidence="1">Belongs to the ParB family.</text>
</comment>